<name>A0A382VR02_9ZZZZ</name>
<feature type="non-terminal residue" evidence="1">
    <location>
        <position position="97"/>
    </location>
</feature>
<accession>A0A382VR02</accession>
<sequence>MHPSSVEASDILVYDNLGNLAPWSGSITRRNGYIGDDRLWEITLSDIASNHIHPTNSRTKISISDNIMEDAAGNGNSAKTFVFKFDVVQPTLVISAQ</sequence>
<protein>
    <submittedName>
        <fullName evidence="1">Uncharacterized protein</fullName>
    </submittedName>
</protein>
<gene>
    <name evidence="1" type="ORF">METZ01_LOCUS401786</name>
</gene>
<proteinExistence type="predicted"/>
<organism evidence="1">
    <name type="scientific">marine metagenome</name>
    <dbReference type="NCBI Taxonomy" id="408172"/>
    <lineage>
        <taxon>unclassified sequences</taxon>
        <taxon>metagenomes</taxon>
        <taxon>ecological metagenomes</taxon>
    </lineage>
</organism>
<evidence type="ECO:0000313" key="1">
    <source>
        <dbReference type="EMBL" id="SVD48932.1"/>
    </source>
</evidence>
<dbReference type="AlphaFoldDB" id="A0A382VR02"/>
<reference evidence="1" key="1">
    <citation type="submission" date="2018-05" db="EMBL/GenBank/DDBJ databases">
        <authorList>
            <person name="Lanie J.A."/>
            <person name="Ng W.-L."/>
            <person name="Kazmierczak K.M."/>
            <person name="Andrzejewski T.M."/>
            <person name="Davidsen T.M."/>
            <person name="Wayne K.J."/>
            <person name="Tettelin H."/>
            <person name="Glass J.I."/>
            <person name="Rusch D."/>
            <person name="Podicherti R."/>
            <person name="Tsui H.-C.T."/>
            <person name="Winkler M.E."/>
        </authorList>
    </citation>
    <scope>NUCLEOTIDE SEQUENCE</scope>
</reference>
<dbReference type="EMBL" id="UINC01153939">
    <property type="protein sequence ID" value="SVD48932.1"/>
    <property type="molecule type" value="Genomic_DNA"/>
</dbReference>